<dbReference type="Proteomes" id="UP000605024">
    <property type="component" value="Unassembled WGS sequence"/>
</dbReference>
<sequence>MEYKELTIEFNSSAGTSEQVANELNDLKNILLSVAFKLDEDARKQIIKELSAIESPGLQEWLGNLKMGEQN</sequence>
<reference evidence="1" key="1">
    <citation type="submission" date="2020-09" db="EMBL/GenBank/DDBJ databases">
        <title>Characterization of IncC plasmids in Enterobacterales of food-producing animals originating from China.</title>
        <authorList>
            <person name="Zhang Y."/>
            <person name="Lei C.-W."/>
        </authorList>
    </citation>
    <scope>NUCLEOTIDE SEQUENCE</scope>
    <source>
        <strain evidence="1">CC1</strain>
    </source>
</reference>
<name>A0A8I0G3T9_CITBR</name>
<proteinExistence type="predicted"/>
<protein>
    <submittedName>
        <fullName evidence="1">Uncharacterized protein</fullName>
    </submittedName>
</protein>
<comment type="caution">
    <text evidence="1">The sequence shown here is derived from an EMBL/GenBank/DDBJ whole genome shotgun (WGS) entry which is preliminary data.</text>
</comment>
<accession>A0A8I0G3T9</accession>
<evidence type="ECO:0000313" key="2">
    <source>
        <dbReference type="Proteomes" id="UP000605024"/>
    </source>
</evidence>
<dbReference type="EMBL" id="JACXSK010000015">
    <property type="protein sequence ID" value="MBD3124873.1"/>
    <property type="molecule type" value="Genomic_DNA"/>
</dbReference>
<dbReference type="AlphaFoldDB" id="A0A8I0G3T9"/>
<evidence type="ECO:0000313" key="1">
    <source>
        <dbReference type="EMBL" id="MBD3124873.1"/>
    </source>
</evidence>
<gene>
    <name evidence="1" type="ORF">ID160_19560</name>
</gene>
<organism evidence="1 2">
    <name type="scientific">Citrobacter braakii</name>
    <dbReference type="NCBI Taxonomy" id="57706"/>
    <lineage>
        <taxon>Bacteria</taxon>
        <taxon>Pseudomonadati</taxon>
        <taxon>Pseudomonadota</taxon>
        <taxon>Gammaproteobacteria</taxon>
        <taxon>Enterobacterales</taxon>
        <taxon>Enterobacteriaceae</taxon>
        <taxon>Citrobacter</taxon>
        <taxon>Citrobacter freundii complex</taxon>
    </lineage>
</organism>